<proteinExistence type="predicted"/>
<feature type="transmembrane region" description="Helical" evidence="1">
    <location>
        <begin position="70"/>
        <end position="90"/>
    </location>
</feature>
<organism evidence="3 4">
    <name type="scientific">Cloacibacterium rupense</name>
    <dbReference type="NCBI Taxonomy" id="517423"/>
    <lineage>
        <taxon>Bacteria</taxon>
        <taxon>Pseudomonadati</taxon>
        <taxon>Bacteroidota</taxon>
        <taxon>Flavobacteriia</taxon>
        <taxon>Flavobacteriales</taxon>
        <taxon>Weeksellaceae</taxon>
    </lineage>
</organism>
<dbReference type="Pfam" id="PF02517">
    <property type="entry name" value="Rce1-like"/>
    <property type="match status" value="1"/>
</dbReference>
<comment type="caution">
    <text evidence="3">The sequence shown here is derived from an EMBL/GenBank/DDBJ whole genome shotgun (WGS) entry which is preliminary data.</text>
</comment>
<feature type="transmembrane region" description="Helical" evidence="1">
    <location>
        <begin position="142"/>
        <end position="159"/>
    </location>
</feature>
<evidence type="ECO:0000313" key="3">
    <source>
        <dbReference type="EMBL" id="GGP06102.1"/>
    </source>
</evidence>
<dbReference type="Proteomes" id="UP000620064">
    <property type="component" value="Unassembled WGS sequence"/>
</dbReference>
<dbReference type="InterPro" id="IPR003675">
    <property type="entry name" value="Rce1/LyrA-like_dom"/>
</dbReference>
<evidence type="ECO:0000256" key="1">
    <source>
        <dbReference type="SAM" id="Phobius"/>
    </source>
</evidence>
<dbReference type="PANTHER" id="PTHR39430:SF1">
    <property type="entry name" value="PROTEASE"/>
    <property type="match status" value="1"/>
</dbReference>
<feature type="transmembrane region" description="Helical" evidence="1">
    <location>
        <begin position="219"/>
        <end position="238"/>
    </location>
</feature>
<keyword evidence="1" id="KW-1133">Transmembrane helix</keyword>
<feature type="transmembrane region" description="Helical" evidence="1">
    <location>
        <begin position="6"/>
        <end position="22"/>
    </location>
</feature>
<keyword evidence="1" id="KW-0472">Membrane</keyword>
<dbReference type="PANTHER" id="PTHR39430">
    <property type="entry name" value="MEMBRANE-ASSOCIATED PROTEASE-RELATED"/>
    <property type="match status" value="1"/>
</dbReference>
<feature type="transmembrane region" description="Helical" evidence="1">
    <location>
        <begin position="29"/>
        <end position="47"/>
    </location>
</feature>
<dbReference type="EMBL" id="BMLV01000006">
    <property type="protein sequence ID" value="GGP06102.1"/>
    <property type="molecule type" value="Genomic_DNA"/>
</dbReference>
<keyword evidence="4" id="KW-1185">Reference proteome</keyword>
<reference evidence="4" key="1">
    <citation type="journal article" date="2019" name="Int. J. Syst. Evol. Microbiol.">
        <title>The Global Catalogue of Microorganisms (GCM) 10K type strain sequencing project: providing services to taxonomists for standard genome sequencing and annotation.</title>
        <authorList>
            <consortium name="The Broad Institute Genomics Platform"/>
            <consortium name="The Broad Institute Genome Sequencing Center for Infectious Disease"/>
            <person name="Wu L."/>
            <person name="Ma J."/>
        </authorList>
    </citation>
    <scope>NUCLEOTIDE SEQUENCE [LARGE SCALE GENOMIC DNA]</scope>
    <source>
        <strain evidence="4">CGMCC 1.7656</strain>
    </source>
</reference>
<evidence type="ECO:0000259" key="2">
    <source>
        <dbReference type="Pfam" id="PF02517"/>
    </source>
</evidence>
<gene>
    <name evidence="3" type="ORF">GCM10010992_24980</name>
</gene>
<feature type="domain" description="CAAX prenyl protease 2/Lysostaphin resistance protein A-like" evidence="2">
    <location>
        <begin position="108"/>
        <end position="198"/>
    </location>
</feature>
<keyword evidence="1" id="KW-0812">Transmembrane</keyword>
<dbReference type="RefSeq" id="WP_188618466.1">
    <property type="nucleotide sequence ID" value="NZ_BMLV01000006.1"/>
</dbReference>
<protein>
    <recommendedName>
        <fullName evidence="2">CAAX prenyl protease 2/Lysostaphin resistance protein A-like domain-containing protein</fullName>
    </recommendedName>
</protein>
<evidence type="ECO:0000313" key="4">
    <source>
        <dbReference type="Proteomes" id="UP000620064"/>
    </source>
</evidence>
<sequence length="244" mass="28365">MKNFKITSFILGFALLFFVYHFPEFFQSFWIMAVFKIGFLILAYFVVKVQQLDGYKSYGLGFEKGWLKKVSFGIIIGLLFFGFSVFTSYYLGYEKILSYESLVVIIQKLPMILLMTFVPSLAEDILTRGYLYAHLKFLKPSIWILISSIIYVLNHIWRLNEGISVLSYLFFLGLALAISIIITKSLWLTFGIHWGANIAFECNNSFINTITLSKNNEPIWILAITWLFLFVILIIKYSKLHKTN</sequence>
<accession>A0ABQ2NMR4</accession>
<name>A0ABQ2NMR4_9FLAO</name>
<feature type="transmembrane region" description="Helical" evidence="1">
    <location>
        <begin position="166"/>
        <end position="187"/>
    </location>
</feature>